<name>A0A345UNW4_9BACT</name>
<evidence type="ECO:0000313" key="3">
    <source>
        <dbReference type="Proteomes" id="UP000254808"/>
    </source>
</evidence>
<dbReference type="AlphaFoldDB" id="A0A345UNW4"/>
<feature type="domain" description="Peptidase M28" evidence="1">
    <location>
        <begin position="124"/>
        <end position="321"/>
    </location>
</feature>
<dbReference type="PANTHER" id="PTHR12147">
    <property type="entry name" value="METALLOPEPTIDASE M28 FAMILY MEMBER"/>
    <property type="match status" value="1"/>
</dbReference>
<dbReference type="Gene3D" id="3.40.630.10">
    <property type="entry name" value="Zn peptidases"/>
    <property type="match status" value="1"/>
</dbReference>
<dbReference type="GO" id="GO:0006508">
    <property type="term" value="P:proteolysis"/>
    <property type="evidence" value="ECO:0007669"/>
    <property type="project" value="InterPro"/>
</dbReference>
<protein>
    <submittedName>
        <fullName evidence="2">Peptidase family M28</fullName>
    </submittedName>
</protein>
<dbReference type="EMBL" id="CP027806">
    <property type="protein sequence ID" value="AXJ02166.1"/>
    <property type="molecule type" value="Genomic_DNA"/>
</dbReference>
<evidence type="ECO:0000259" key="1">
    <source>
        <dbReference type="Pfam" id="PF04389"/>
    </source>
</evidence>
<sequence length="343" mass="37644">MTTPETPSTLLRKRLAGMAIFTVILMVTLPQLFSCESDTGGNPETLTQAELPAIDREQLLGDIEFLSSDALAGRFPGTEGSRLAQEHIIARFTALGVETVGDDFRHSFSHINPRNNTEFPEAVNVIGLIPGTENPERFIAVTAHYDHLGMHDGEIFNGADDNASGVGGLLAAARHFTENPPAHSLLLLALDVEEQGLGGAAYFVENPAVPLDQIVMNLNMDMISHNFEDRLVAAGTFHYPFLRPFIEEATAASPLEIIFSFDNPDAPQDWTFSSDHGPFHAAGIPFIYFGVEDHEHYHTPTDTFENINPDFYVTAVRTIINVLDHLDQNLSDIEALHEGALLE</sequence>
<dbReference type="SUPFAM" id="SSF53187">
    <property type="entry name" value="Zn-dependent exopeptidases"/>
    <property type="match status" value="1"/>
</dbReference>
<dbReference type="Proteomes" id="UP000254808">
    <property type="component" value="Chromosome"/>
</dbReference>
<reference evidence="2 3" key="1">
    <citation type="submission" date="2018-03" db="EMBL/GenBank/DDBJ databases">
        <title>Phenotypic and genomic properties of Cyclonatronum proteinivorum gen. nov., sp. nov., a haloalkaliphilic bacteroidete from soda lakes possessing Na+-translocating rhodopsin.</title>
        <authorList>
            <person name="Toshchakov S.V."/>
            <person name="Korzhenkov A."/>
            <person name="Samarov N.I."/>
            <person name="Kublanov I.V."/>
            <person name="Muntyan M.S."/>
            <person name="Sorokin D.Y."/>
        </authorList>
    </citation>
    <scope>NUCLEOTIDE SEQUENCE [LARGE SCALE GENOMIC DNA]</scope>
    <source>
        <strain evidence="2 3">Omega</strain>
    </source>
</reference>
<dbReference type="OrthoDB" id="9764939at2"/>
<accession>A0A345UNW4</accession>
<evidence type="ECO:0000313" key="2">
    <source>
        <dbReference type="EMBL" id="AXJ02166.1"/>
    </source>
</evidence>
<proteinExistence type="predicted"/>
<dbReference type="KEGG" id="cprv:CYPRO_2929"/>
<dbReference type="InterPro" id="IPR007484">
    <property type="entry name" value="Peptidase_M28"/>
</dbReference>
<organism evidence="2 3">
    <name type="scientific">Cyclonatronum proteinivorum</name>
    <dbReference type="NCBI Taxonomy" id="1457365"/>
    <lineage>
        <taxon>Bacteria</taxon>
        <taxon>Pseudomonadati</taxon>
        <taxon>Balneolota</taxon>
        <taxon>Balneolia</taxon>
        <taxon>Balneolales</taxon>
        <taxon>Cyclonatronaceae</taxon>
        <taxon>Cyclonatronum</taxon>
    </lineage>
</organism>
<keyword evidence="3" id="KW-1185">Reference proteome</keyword>
<dbReference type="Pfam" id="PF04389">
    <property type="entry name" value="Peptidase_M28"/>
    <property type="match status" value="1"/>
</dbReference>
<gene>
    <name evidence="2" type="ORF">CYPRO_2929</name>
</gene>
<dbReference type="GO" id="GO:0008235">
    <property type="term" value="F:metalloexopeptidase activity"/>
    <property type="evidence" value="ECO:0007669"/>
    <property type="project" value="InterPro"/>
</dbReference>
<dbReference type="PANTHER" id="PTHR12147:SF26">
    <property type="entry name" value="PEPTIDASE M28 DOMAIN-CONTAINING PROTEIN"/>
    <property type="match status" value="1"/>
</dbReference>
<dbReference type="RefSeq" id="WP_114985290.1">
    <property type="nucleotide sequence ID" value="NZ_CP027806.1"/>
</dbReference>
<dbReference type="InterPro" id="IPR045175">
    <property type="entry name" value="M28_fam"/>
</dbReference>